<evidence type="ECO:0000313" key="1">
    <source>
        <dbReference type="EMBL" id="GAA4888503.1"/>
    </source>
</evidence>
<comment type="caution">
    <text evidence="1">The sequence shown here is derived from an EMBL/GenBank/DDBJ whole genome shotgun (WGS) entry which is preliminary data.</text>
</comment>
<dbReference type="Proteomes" id="UP001500433">
    <property type="component" value="Unassembled WGS sequence"/>
</dbReference>
<gene>
    <name evidence="1" type="ORF">GCM10023311_10520</name>
</gene>
<evidence type="ECO:0000313" key="2">
    <source>
        <dbReference type="Proteomes" id="UP001500433"/>
    </source>
</evidence>
<organism evidence="1 2">
    <name type="scientific">Flaviramulus aquimarinus</name>
    <dbReference type="NCBI Taxonomy" id="1170456"/>
    <lineage>
        <taxon>Bacteria</taxon>
        <taxon>Pseudomonadati</taxon>
        <taxon>Bacteroidota</taxon>
        <taxon>Flavobacteriia</taxon>
        <taxon>Flavobacteriales</taxon>
        <taxon>Flavobacteriaceae</taxon>
        <taxon>Flaviramulus</taxon>
    </lineage>
</organism>
<proteinExistence type="predicted"/>
<reference evidence="2" key="1">
    <citation type="journal article" date="2019" name="Int. J. Syst. Evol. Microbiol.">
        <title>The Global Catalogue of Microorganisms (GCM) 10K type strain sequencing project: providing services to taxonomists for standard genome sequencing and annotation.</title>
        <authorList>
            <consortium name="The Broad Institute Genomics Platform"/>
            <consortium name="The Broad Institute Genome Sequencing Center for Infectious Disease"/>
            <person name="Wu L."/>
            <person name="Ma J."/>
        </authorList>
    </citation>
    <scope>NUCLEOTIDE SEQUENCE [LARGE SCALE GENOMIC DNA]</scope>
    <source>
        <strain evidence="2">JCM 18274</strain>
    </source>
</reference>
<dbReference type="EMBL" id="BAABJH010000001">
    <property type="protein sequence ID" value="GAA4888503.1"/>
    <property type="molecule type" value="Genomic_DNA"/>
</dbReference>
<accession>A0ABP9F2P4</accession>
<keyword evidence="2" id="KW-1185">Reference proteome</keyword>
<protein>
    <submittedName>
        <fullName evidence="1">Uncharacterized protein</fullName>
    </submittedName>
</protein>
<sequence>MLTSCEYFNVKKTSSEAILKEELQTFNWNDVDVYPSFSLCDYSITKQERQVCFQHTLTTHINDYLQKEIIVVSQDINDTLMLEFKVSKTGTLSLLKSKIDSLTINEIPNIQNLLNKSLDSLPKIYPALKRGQQVTTAFNLPIIIHVD</sequence>
<name>A0ABP9F2P4_9FLAO</name>